<dbReference type="RefSeq" id="WP_249848077.1">
    <property type="nucleotide sequence ID" value="NZ_JAMGBD010000001.1"/>
</dbReference>
<keyword evidence="1" id="KW-1133">Transmembrane helix</keyword>
<comment type="caution">
    <text evidence="2">The sequence shown here is derived from an EMBL/GenBank/DDBJ whole genome shotgun (WGS) entry which is preliminary data.</text>
</comment>
<keyword evidence="1" id="KW-0472">Membrane</keyword>
<feature type="transmembrane region" description="Helical" evidence="1">
    <location>
        <begin position="12"/>
        <end position="34"/>
    </location>
</feature>
<dbReference type="InterPro" id="IPR009781">
    <property type="entry name" value="DUF1345"/>
</dbReference>
<dbReference type="Pfam" id="PF07077">
    <property type="entry name" value="DUF1345"/>
    <property type="match status" value="1"/>
</dbReference>
<feature type="transmembrane region" description="Helical" evidence="1">
    <location>
        <begin position="40"/>
        <end position="59"/>
    </location>
</feature>
<keyword evidence="3" id="KW-1185">Reference proteome</keyword>
<gene>
    <name evidence="2" type="ORF">LZ536_08450</name>
</gene>
<organism evidence="2 3">
    <name type="scientific">Sphingomonas alba</name>
    <dbReference type="NCBI Taxonomy" id="2908208"/>
    <lineage>
        <taxon>Bacteria</taxon>
        <taxon>Pseudomonadati</taxon>
        <taxon>Pseudomonadota</taxon>
        <taxon>Alphaproteobacteria</taxon>
        <taxon>Sphingomonadales</taxon>
        <taxon>Sphingomonadaceae</taxon>
        <taxon>Sphingomonas</taxon>
    </lineage>
</organism>
<keyword evidence="1" id="KW-0812">Transmembrane</keyword>
<name>A0ABT0RMX3_9SPHN</name>
<accession>A0ABT0RMX3</accession>
<feature type="transmembrane region" description="Helical" evidence="1">
    <location>
        <begin position="111"/>
        <end position="130"/>
    </location>
</feature>
<protein>
    <submittedName>
        <fullName evidence="2">DUF1345 domain-containing protein</fullName>
    </submittedName>
</protein>
<dbReference type="EMBL" id="JAMGBD010000001">
    <property type="protein sequence ID" value="MCL6683930.1"/>
    <property type="molecule type" value="Genomic_DNA"/>
</dbReference>
<evidence type="ECO:0000313" key="2">
    <source>
        <dbReference type="EMBL" id="MCL6683930.1"/>
    </source>
</evidence>
<dbReference type="Proteomes" id="UP001165363">
    <property type="component" value="Unassembled WGS sequence"/>
</dbReference>
<evidence type="ECO:0000313" key="3">
    <source>
        <dbReference type="Proteomes" id="UP001165363"/>
    </source>
</evidence>
<feature type="transmembrane region" description="Helical" evidence="1">
    <location>
        <begin position="189"/>
        <end position="212"/>
    </location>
</feature>
<feature type="transmembrane region" description="Helical" evidence="1">
    <location>
        <begin position="79"/>
        <end position="99"/>
    </location>
</feature>
<sequence length="213" mass="23272">MASRRTIGNRIAPPRFILFFVLMLVGSAIAGGWLERTLAIMAGFDIAALGFIIACASLFDDEAMQMRKSASENDANRLVLFLLTLVLSLVILVAVAGELTGDRHLSGFEKALVVTTLMLAWFFANLVYALHYAHLFYSSDAGGDHAGLDFPGKRPEPDYWDFVYFSFTLGIALQTSDVCITSTRIRRLVVMHCIGAFIYNLGVLALAVNVLAG</sequence>
<evidence type="ECO:0000256" key="1">
    <source>
        <dbReference type="SAM" id="Phobius"/>
    </source>
</evidence>
<reference evidence="2" key="1">
    <citation type="submission" date="2022-05" db="EMBL/GenBank/DDBJ databases">
        <authorList>
            <person name="Jo J.-H."/>
            <person name="Im W.-T."/>
        </authorList>
    </citation>
    <scope>NUCLEOTIDE SEQUENCE</scope>
    <source>
        <strain evidence="2">SE158</strain>
    </source>
</reference>
<proteinExistence type="predicted"/>